<evidence type="ECO:0000256" key="2">
    <source>
        <dbReference type="ARBA" id="ARBA00022898"/>
    </source>
</evidence>
<dbReference type="RefSeq" id="XP_043140784.1">
    <property type="nucleotide sequence ID" value="XM_043283512.1"/>
</dbReference>
<dbReference type="Pfam" id="PF00282">
    <property type="entry name" value="Pyridoxal_deC"/>
    <property type="match status" value="1"/>
</dbReference>
<dbReference type="SUPFAM" id="SSF53383">
    <property type="entry name" value="PLP-dependent transferases"/>
    <property type="match status" value="1"/>
</dbReference>
<feature type="domain" description="L-tyrosine decarboxylase C-terminal" evidence="5">
    <location>
        <begin position="609"/>
        <end position="709"/>
    </location>
</feature>
<dbReference type="Pfam" id="PF21391">
    <property type="entry name" value="tyr_de_CO2_C"/>
    <property type="match status" value="1"/>
</dbReference>
<keyword evidence="2 4" id="KW-0663">Pyridoxal phosphate</keyword>
<dbReference type="InterPro" id="IPR050477">
    <property type="entry name" value="GrpII_AminoAcid_Decarb"/>
</dbReference>
<organism evidence="6 7">
    <name type="scientific">Aspergillus chevalieri</name>
    <name type="common">Eurotium chevalieri</name>
    <dbReference type="NCBI Taxonomy" id="182096"/>
    <lineage>
        <taxon>Eukaryota</taxon>
        <taxon>Fungi</taxon>
        <taxon>Dikarya</taxon>
        <taxon>Ascomycota</taxon>
        <taxon>Pezizomycotina</taxon>
        <taxon>Eurotiomycetes</taxon>
        <taxon>Eurotiomycetidae</taxon>
        <taxon>Eurotiales</taxon>
        <taxon>Aspergillaceae</taxon>
        <taxon>Aspergillus</taxon>
        <taxon>Aspergillus subgen. Aspergillus</taxon>
    </lineage>
</organism>
<dbReference type="PANTHER" id="PTHR42735:SF4">
    <property type="entry name" value="PYRIDOXAL PHOSPHATE-DEPENDENT DECARBOXYLASE FAMILY PROTEIN"/>
    <property type="match status" value="1"/>
</dbReference>
<dbReference type="GO" id="GO:0016830">
    <property type="term" value="F:carbon-carbon lyase activity"/>
    <property type="evidence" value="ECO:0007669"/>
    <property type="project" value="InterPro"/>
</dbReference>
<evidence type="ECO:0000259" key="5">
    <source>
        <dbReference type="Pfam" id="PF21391"/>
    </source>
</evidence>
<keyword evidence="7" id="KW-1185">Reference proteome</keyword>
<name>A0A7R7ZSX1_ASPCH</name>
<dbReference type="GeneID" id="66986620"/>
<proteinExistence type="predicted"/>
<dbReference type="EMBL" id="AP024423">
    <property type="protein sequence ID" value="BCR92271.1"/>
    <property type="molecule type" value="Genomic_DNA"/>
</dbReference>
<dbReference type="InterPro" id="IPR002129">
    <property type="entry name" value="PyrdxlP-dep_de-COase"/>
</dbReference>
<dbReference type="InterPro" id="IPR049373">
    <property type="entry name" value="TyrDC_C"/>
</dbReference>
<keyword evidence="3" id="KW-0456">Lyase</keyword>
<evidence type="ECO:0000256" key="4">
    <source>
        <dbReference type="PIRSR" id="PIRSR602129-50"/>
    </source>
</evidence>
<sequence length="1023" mass="116287">MSFGQDKDDDAFNIVNSYFIGPKAANLPDFRANINTILDELLETRLNYYPQDNERKFITKKVRRSEKFIKIRDNFSDVIRKVSQLLGEHSVPFWSPRYEAHMCTDLTVPGLLGYFMTMLYNPNNVALEASPLTTVAELKAGRQLCNLFGYNTDEGKKDEPLAWGHITCDGTIANLESIWVARNLKFYPLTLREAIKEGKLKFVGDTFKVTFWDKEDKVFKEGLLRDMDTWTLLNLRPETVLDLPEKLNRDYGISNQFLEGALKKFNIQTIGRDPLENDHMRKNPTQYFLAKTRHYSWPKGLAIAGIGSGNITEIKVDNDAHIDLEELEDELKACAKAQVAVYAVVAIIGSTEEGAVDRLSKIVEIRERLQKDHGLSFLIHADAAWGGYFATMLNRTPGDKPAKSDDGQGPIPALCLRDETEEDLLALQHADSITVDPHKAGYIPYPAGSLVYRDGRMRHLVTWSSPYLSQGSAENIGVYGVEGSKPGAAAMSTWLSNQTIGLNPSGYGTLLGEAAFTSARLSVRYAVATSTKEGVKKNFICVPFNKLSSEKHPEDFLNSTAVENERQWIRDNILRKENKDLIKDRQAMAKLRTLGSDLNINCFTLNWYDEHGNINKDIEEANYLMKRVVDRLSITSANTDPSNIPVYLTSTKFEQELYGDCAKNYMKRMGLEESDEDLFVIRNVVMSPFPTQDYFIGHLMDALEDIIEEEVDTIRKRNHRGNHVAKFLMQGTDNVFLVLQTSFHCATLRQQLIVSGELDEDFKKTYVNFKNQNAEKSLILESTDPIDLHEKIDKLPDQPLEFKAKIWKKEDLTSKEDENKPEPIAKGTVKVTRVVKSRPLNSEHREKNYPEDFTPFYLYGTPEQQHISHMLLRAPNIALCAGRVTLTRQVDGKDVKLDSNVLSQVPNGLILTLQNCPEAAMQPFPEKNKDLPSRFFFKKDHKFPVKIWEDPRPNSSKGPGLLEGLKELCEATMVLNKDVDVDAEWPNNDSHKYKKPDCDHWQKELENIDSVLNSRHKDINNTK</sequence>
<accession>A0A7R7ZSX1</accession>
<reference evidence="6" key="1">
    <citation type="submission" date="2021-01" db="EMBL/GenBank/DDBJ databases">
        <authorList>
            <consortium name="Aspergillus chevalieri M1 genome sequencing consortium"/>
            <person name="Kazuki M."/>
            <person name="Futagami T."/>
        </authorList>
    </citation>
    <scope>NUCLEOTIDE SEQUENCE</scope>
    <source>
        <strain evidence="6">M1</strain>
    </source>
</reference>
<dbReference type="InterPro" id="IPR015421">
    <property type="entry name" value="PyrdxlP-dep_Trfase_major"/>
</dbReference>
<dbReference type="KEGG" id="ache:ACHE_80171A"/>
<evidence type="ECO:0000313" key="6">
    <source>
        <dbReference type="EMBL" id="BCR92271.1"/>
    </source>
</evidence>
<evidence type="ECO:0000256" key="3">
    <source>
        <dbReference type="ARBA" id="ARBA00023239"/>
    </source>
</evidence>
<feature type="modified residue" description="N6-(pyridoxal phosphate)lysine" evidence="4">
    <location>
        <position position="439"/>
    </location>
</feature>
<gene>
    <name evidence="6" type="ORF">ACHE_80171A</name>
</gene>
<evidence type="ECO:0000313" key="7">
    <source>
        <dbReference type="Proteomes" id="UP000637239"/>
    </source>
</evidence>
<dbReference type="GO" id="GO:0030170">
    <property type="term" value="F:pyridoxal phosphate binding"/>
    <property type="evidence" value="ECO:0007669"/>
    <property type="project" value="InterPro"/>
</dbReference>
<dbReference type="Proteomes" id="UP000637239">
    <property type="component" value="Chromosome 8"/>
</dbReference>
<reference evidence="6" key="2">
    <citation type="submission" date="2021-02" db="EMBL/GenBank/DDBJ databases">
        <title>Aspergillus chevalieri M1 genome sequence.</title>
        <authorList>
            <person name="Kadooka C."/>
            <person name="Mori K."/>
            <person name="Futagami T."/>
        </authorList>
    </citation>
    <scope>NUCLEOTIDE SEQUENCE</scope>
    <source>
        <strain evidence="6">M1</strain>
    </source>
</reference>
<dbReference type="InterPro" id="IPR015424">
    <property type="entry name" value="PyrdxlP-dep_Trfase"/>
</dbReference>
<comment type="cofactor">
    <cofactor evidence="1 4">
        <name>pyridoxal 5'-phosphate</name>
        <dbReference type="ChEBI" id="CHEBI:597326"/>
    </cofactor>
</comment>
<dbReference type="PANTHER" id="PTHR42735">
    <property type="match status" value="1"/>
</dbReference>
<dbReference type="GO" id="GO:0019752">
    <property type="term" value="P:carboxylic acid metabolic process"/>
    <property type="evidence" value="ECO:0007669"/>
    <property type="project" value="InterPro"/>
</dbReference>
<dbReference type="AlphaFoldDB" id="A0A7R7ZSX1"/>
<dbReference type="Gene3D" id="3.40.640.10">
    <property type="entry name" value="Type I PLP-dependent aspartate aminotransferase-like (Major domain)"/>
    <property type="match status" value="1"/>
</dbReference>
<protein>
    <recommendedName>
        <fullName evidence="5">L-tyrosine decarboxylase C-terminal domain-containing protein</fullName>
    </recommendedName>
</protein>
<evidence type="ECO:0000256" key="1">
    <source>
        <dbReference type="ARBA" id="ARBA00001933"/>
    </source>
</evidence>